<name>A0A552UJW4_9SPHN</name>
<dbReference type="AlphaFoldDB" id="A0A552UJW4"/>
<dbReference type="InterPro" id="IPR045599">
    <property type="entry name" value="DUF6456"/>
</dbReference>
<accession>A0A552UJW4</accession>
<dbReference type="EMBL" id="VJWA01000001">
    <property type="protein sequence ID" value="TRW18480.1"/>
    <property type="molecule type" value="Genomic_DNA"/>
</dbReference>
<keyword evidence="3" id="KW-1185">Reference proteome</keyword>
<organism evidence="2 3">
    <name type="scientific">Glacieibacterium frigidum</name>
    <dbReference type="NCBI Taxonomy" id="2593303"/>
    <lineage>
        <taxon>Bacteria</taxon>
        <taxon>Pseudomonadati</taxon>
        <taxon>Pseudomonadota</taxon>
        <taxon>Alphaproteobacteria</taxon>
        <taxon>Sphingomonadales</taxon>
        <taxon>Sphingosinicellaceae</taxon>
        <taxon>Glacieibacterium</taxon>
    </lineage>
</organism>
<reference evidence="2 3" key="1">
    <citation type="submission" date="2019-07" db="EMBL/GenBank/DDBJ databases">
        <title>Novel species isolated from glacier.</title>
        <authorList>
            <person name="Liu Q."/>
            <person name="Xin Y.-H."/>
        </authorList>
    </citation>
    <scope>NUCLEOTIDE SEQUENCE [LARGE SCALE GENOMIC DNA]</scope>
    <source>
        <strain evidence="2 3">LB1R16</strain>
    </source>
</reference>
<evidence type="ECO:0000313" key="2">
    <source>
        <dbReference type="EMBL" id="TRW18480.1"/>
    </source>
</evidence>
<evidence type="ECO:0000259" key="1">
    <source>
        <dbReference type="Pfam" id="PF20057"/>
    </source>
</evidence>
<evidence type="ECO:0000313" key="3">
    <source>
        <dbReference type="Proteomes" id="UP000317894"/>
    </source>
</evidence>
<gene>
    <name evidence="2" type="ORF">FMM06_09150</name>
</gene>
<proteinExistence type="predicted"/>
<sequence>MSRRNLLPSDRIDRRQVSVNLSESPLYWLARRGLLSAIQLAAGVRLREDFHRAGHTPQVSMRWNVAPPQLGPRGAPPAYDPGLAALSARERFDAAVAAAGPGLSDILWRVVCMGEGLESAERALAWPARAAKLVLGLALDRVATFYGLK</sequence>
<comment type="caution">
    <text evidence="2">The sequence shown here is derived from an EMBL/GenBank/DDBJ whole genome shotgun (WGS) entry which is preliminary data.</text>
</comment>
<dbReference type="Proteomes" id="UP000317894">
    <property type="component" value="Unassembled WGS sequence"/>
</dbReference>
<feature type="domain" description="DUF6456" evidence="1">
    <location>
        <begin position="18"/>
        <end position="147"/>
    </location>
</feature>
<protein>
    <recommendedName>
        <fullName evidence="1">DUF6456 domain-containing protein</fullName>
    </recommendedName>
</protein>
<dbReference type="Pfam" id="PF20057">
    <property type="entry name" value="DUF6456"/>
    <property type="match status" value="1"/>
</dbReference>
<dbReference type="OrthoDB" id="7476630at2"/>